<keyword evidence="2" id="KW-1185">Reference proteome</keyword>
<proteinExistence type="predicted"/>
<protein>
    <submittedName>
        <fullName evidence="1">Uncharacterized protein</fullName>
    </submittedName>
</protein>
<accession>A0A9W9YGZ9</accession>
<organism evidence="1 2">
    <name type="scientific">Desmophyllum pertusum</name>
    <dbReference type="NCBI Taxonomy" id="174260"/>
    <lineage>
        <taxon>Eukaryota</taxon>
        <taxon>Metazoa</taxon>
        <taxon>Cnidaria</taxon>
        <taxon>Anthozoa</taxon>
        <taxon>Hexacorallia</taxon>
        <taxon>Scleractinia</taxon>
        <taxon>Caryophylliina</taxon>
        <taxon>Caryophylliidae</taxon>
        <taxon>Desmophyllum</taxon>
    </lineage>
</organism>
<feature type="non-terminal residue" evidence="1">
    <location>
        <position position="1"/>
    </location>
</feature>
<evidence type="ECO:0000313" key="2">
    <source>
        <dbReference type="Proteomes" id="UP001163046"/>
    </source>
</evidence>
<gene>
    <name evidence="1" type="ORF">OS493_040131</name>
</gene>
<evidence type="ECO:0000313" key="1">
    <source>
        <dbReference type="EMBL" id="KAJ7347148.1"/>
    </source>
</evidence>
<name>A0A9W9YGZ9_9CNID</name>
<dbReference type="Proteomes" id="UP001163046">
    <property type="component" value="Unassembled WGS sequence"/>
</dbReference>
<dbReference type="AlphaFoldDB" id="A0A9W9YGZ9"/>
<reference evidence="1" key="1">
    <citation type="submission" date="2023-01" db="EMBL/GenBank/DDBJ databases">
        <title>Genome assembly of the deep-sea coral Lophelia pertusa.</title>
        <authorList>
            <person name="Herrera S."/>
            <person name="Cordes E."/>
        </authorList>
    </citation>
    <scope>NUCLEOTIDE SEQUENCE</scope>
    <source>
        <strain evidence="1">USNM1676648</strain>
        <tissue evidence="1">Polyp</tissue>
    </source>
</reference>
<sequence length="73" mass="8433">SRFDELWRKYTTYSGGETAVWSHCDRVSRTGSYQERTGAATENCTDSTTLLLMVSNGYYDILWIEVDIEKINK</sequence>
<dbReference type="EMBL" id="MU827597">
    <property type="protein sequence ID" value="KAJ7347148.1"/>
    <property type="molecule type" value="Genomic_DNA"/>
</dbReference>
<comment type="caution">
    <text evidence="1">The sequence shown here is derived from an EMBL/GenBank/DDBJ whole genome shotgun (WGS) entry which is preliminary data.</text>
</comment>